<evidence type="ECO:0000313" key="3">
    <source>
        <dbReference type="Proteomes" id="UP001497516"/>
    </source>
</evidence>
<sequence length="97" mass="10356">MSNNTRNVGGSTRMKNYGLINNTSSFFEMGEDALRVSIGELPSLIPNLLRFATRSCSSTSSSGGASIRHFQKTVPISGRLPPGATSSQHVPLQTICI</sequence>
<protein>
    <submittedName>
        <fullName evidence="2">Uncharacterized protein</fullName>
    </submittedName>
</protein>
<name>A0AAV2DCV2_9ROSI</name>
<keyword evidence="3" id="KW-1185">Reference proteome</keyword>
<proteinExistence type="predicted"/>
<feature type="compositionally biased region" description="Polar residues" evidence="1">
    <location>
        <begin position="84"/>
        <end position="97"/>
    </location>
</feature>
<organism evidence="2 3">
    <name type="scientific">Linum trigynum</name>
    <dbReference type="NCBI Taxonomy" id="586398"/>
    <lineage>
        <taxon>Eukaryota</taxon>
        <taxon>Viridiplantae</taxon>
        <taxon>Streptophyta</taxon>
        <taxon>Embryophyta</taxon>
        <taxon>Tracheophyta</taxon>
        <taxon>Spermatophyta</taxon>
        <taxon>Magnoliopsida</taxon>
        <taxon>eudicotyledons</taxon>
        <taxon>Gunneridae</taxon>
        <taxon>Pentapetalae</taxon>
        <taxon>rosids</taxon>
        <taxon>fabids</taxon>
        <taxon>Malpighiales</taxon>
        <taxon>Linaceae</taxon>
        <taxon>Linum</taxon>
    </lineage>
</organism>
<evidence type="ECO:0000313" key="2">
    <source>
        <dbReference type="EMBL" id="CAL1371059.1"/>
    </source>
</evidence>
<reference evidence="2 3" key="1">
    <citation type="submission" date="2024-04" db="EMBL/GenBank/DDBJ databases">
        <authorList>
            <person name="Fracassetti M."/>
        </authorList>
    </citation>
    <scope>NUCLEOTIDE SEQUENCE [LARGE SCALE GENOMIC DNA]</scope>
</reference>
<evidence type="ECO:0000256" key="1">
    <source>
        <dbReference type="SAM" id="MobiDB-lite"/>
    </source>
</evidence>
<gene>
    <name evidence="2" type="ORF">LTRI10_LOCUS13144</name>
</gene>
<dbReference type="AlphaFoldDB" id="A0AAV2DCV2"/>
<dbReference type="Proteomes" id="UP001497516">
    <property type="component" value="Chromosome 2"/>
</dbReference>
<feature type="region of interest" description="Disordered" evidence="1">
    <location>
        <begin position="76"/>
        <end position="97"/>
    </location>
</feature>
<dbReference type="EMBL" id="OZ034815">
    <property type="protein sequence ID" value="CAL1371059.1"/>
    <property type="molecule type" value="Genomic_DNA"/>
</dbReference>
<accession>A0AAV2DCV2</accession>